<name>A0A9P8N216_9HYPO</name>
<evidence type="ECO:0000256" key="1">
    <source>
        <dbReference type="SAM" id="MobiDB-lite"/>
    </source>
</evidence>
<feature type="region of interest" description="Disordered" evidence="1">
    <location>
        <begin position="74"/>
        <end position="103"/>
    </location>
</feature>
<dbReference type="AlphaFoldDB" id="A0A9P8N216"/>
<feature type="compositionally biased region" description="Gly residues" evidence="1">
    <location>
        <begin position="84"/>
        <end position="93"/>
    </location>
</feature>
<protein>
    <submittedName>
        <fullName evidence="2">Uncharacterized protein</fullName>
    </submittedName>
</protein>
<dbReference type="EMBL" id="JAIZPD010000003">
    <property type="protein sequence ID" value="KAH0965440.1"/>
    <property type="molecule type" value="Genomic_DNA"/>
</dbReference>
<dbReference type="RefSeq" id="XP_044722953.1">
    <property type="nucleotide sequence ID" value="XM_044861927.1"/>
</dbReference>
<evidence type="ECO:0000313" key="3">
    <source>
        <dbReference type="Proteomes" id="UP000824596"/>
    </source>
</evidence>
<sequence>MAYTHAANTSMMPTTMAAVAPFERPSGSFWLRSGPLATKFSVPVADAMIPVEEWLGAVEAVADNLARFDNRVEEFKDSPEPANGRGGVGGDGFGPPATGISRVPVTPRLEGVEKETTWRVRKFTVVIEDRIGSSSSCPRGLSTLNVAIT</sequence>
<reference evidence="2" key="1">
    <citation type="submission" date="2021-09" db="EMBL/GenBank/DDBJ databases">
        <title>A high-quality genome of the endoparasitic fungus Hirsutella rhossiliensis with a comparison of Hirsutella genomes reveals transposable elements contributing to genome size variation.</title>
        <authorList>
            <person name="Lin R."/>
            <person name="Jiao Y."/>
            <person name="Sun X."/>
            <person name="Ling J."/>
            <person name="Xie B."/>
            <person name="Cheng X."/>
        </authorList>
    </citation>
    <scope>NUCLEOTIDE SEQUENCE</scope>
    <source>
        <strain evidence="2">HR02</strain>
    </source>
</reference>
<organism evidence="2 3">
    <name type="scientific">Hirsutella rhossiliensis</name>
    <dbReference type="NCBI Taxonomy" id="111463"/>
    <lineage>
        <taxon>Eukaryota</taxon>
        <taxon>Fungi</taxon>
        <taxon>Dikarya</taxon>
        <taxon>Ascomycota</taxon>
        <taxon>Pezizomycotina</taxon>
        <taxon>Sordariomycetes</taxon>
        <taxon>Hypocreomycetidae</taxon>
        <taxon>Hypocreales</taxon>
        <taxon>Ophiocordycipitaceae</taxon>
        <taxon>Hirsutella</taxon>
    </lineage>
</organism>
<proteinExistence type="predicted"/>
<accession>A0A9P8N216</accession>
<comment type="caution">
    <text evidence="2">The sequence shown here is derived from an EMBL/GenBank/DDBJ whole genome shotgun (WGS) entry which is preliminary data.</text>
</comment>
<keyword evidence="3" id="KW-1185">Reference proteome</keyword>
<dbReference type="GeneID" id="68352585"/>
<evidence type="ECO:0000313" key="2">
    <source>
        <dbReference type="EMBL" id="KAH0965440.1"/>
    </source>
</evidence>
<dbReference type="Proteomes" id="UP000824596">
    <property type="component" value="Unassembled WGS sequence"/>
</dbReference>
<gene>
    <name evidence="2" type="ORF">HRG_03456</name>
</gene>